<evidence type="ECO:0008006" key="3">
    <source>
        <dbReference type="Google" id="ProtNLM"/>
    </source>
</evidence>
<protein>
    <recommendedName>
        <fullName evidence="3">F-box domain-containing protein</fullName>
    </recommendedName>
</protein>
<comment type="caution">
    <text evidence="1">The sequence shown here is derived from an EMBL/GenBank/DDBJ whole genome shotgun (WGS) entry which is preliminary data.</text>
</comment>
<gene>
    <name evidence="1" type="ORF">BHE90_003871</name>
</gene>
<dbReference type="EMBL" id="MIKF01000038">
    <property type="protein sequence ID" value="RTE81563.1"/>
    <property type="molecule type" value="Genomic_DNA"/>
</dbReference>
<dbReference type="Proteomes" id="UP000287124">
    <property type="component" value="Unassembled WGS sequence"/>
</dbReference>
<dbReference type="AlphaFoldDB" id="A0A430M0R9"/>
<accession>A0A430M0R9</accession>
<evidence type="ECO:0000313" key="1">
    <source>
        <dbReference type="EMBL" id="RTE81563.1"/>
    </source>
</evidence>
<proteinExistence type="predicted"/>
<reference evidence="1 2" key="1">
    <citation type="submission" date="2017-06" db="EMBL/GenBank/DDBJ databases">
        <title>Comparative genomic analysis of Ambrosia Fusariam Clade fungi.</title>
        <authorList>
            <person name="Stajich J.E."/>
            <person name="Carrillo J."/>
            <person name="Kijimoto T."/>
            <person name="Eskalen A."/>
            <person name="O'Donnell K."/>
            <person name="Kasson M."/>
        </authorList>
    </citation>
    <scope>NUCLEOTIDE SEQUENCE [LARGE SCALE GENOMIC DNA]</scope>
    <source>
        <strain evidence="1 2">UCR1854</strain>
    </source>
</reference>
<keyword evidence="2" id="KW-1185">Reference proteome</keyword>
<name>A0A430M0R9_9HYPO</name>
<evidence type="ECO:0000313" key="2">
    <source>
        <dbReference type="Proteomes" id="UP000287124"/>
    </source>
</evidence>
<sequence length="300" mass="35246">MIKVLRQQSLHRFSKTPSMPTEAPELSRLEHLPPELRRSILTILDLNQLKALIRSSPTLYQQYRYDRRRILDSALHKTLGPVAIDAYAAHLTSTAKFDYSHPDATVPEFLKDYHRLRSSPDSSSWGKNPTENEMSDLAMFHLSFIQPLTEKYKNWAMTNIANGFEEQKRAVHTSPLSSTEQFRIMRALYRFQLWCHLLAIPRFYNIDLVGVPYMFLSLYEPWEVEEIRSVYLFAMSGCCTHLECNRYLTRHPFSRVGGFYVELRCKYLRESIDEWPLQVRYISKSYSLHLPPLFTMSIPI</sequence>
<organism evidence="1 2">
    <name type="scientific">Fusarium euwallaceae</name>
    <dbReference type="NCBI Taxonomy" id="1147111"/>
    <lineage>
        <taxon>Eukaryota</taxon>
        <taxon>Fungi</taxon>
        <taxon>Dikarya</taxon>
        <taxon>Ascomycota</taxon>
        <taxon>Pezizomycotina</taxon>
        <taxon>Sordariomycetes</taxon>
        <taxon>Hypocreomycetidae</taxon>
        <taxon>Hypocreales</taxon>
        <taxon>Nectriaceae</taxon>
        <taxon>Fusarium</taxon>
        <taxon>Fusarium solani species complex</taxon>
    </lineage>
</organism>